<dbReference type="EC" id="2.4.2.17" evidence="4 11"/>
<comment type="subcellular location">
    <subcellularLocation>
        <location evidence="11">Cytoplasm</location>
    </subcellularLocation>
</comment>
<dbReference type="Pfam" id="PF01634">
    <property type="entry name" value="HisG"/>
    <property type="match status" value="1"/>
</dbReference>
<accession>A0A6L5G913</accession>
<dbReference type="Proteomes" id="UP000477750">
    <property type="component" value="Unassembled WGS sequence"/>
</dbReference>
<dbReference type="InterPro" id="IPR018198">
    <property type="entry name" value="ATP_PRibTrfase_CS"/>
</dbReference>
<keyword evidence="7 11" id="KW-0328">Glycosyltransferase</keyword>
<dbReference type="PROSITE" id="PS01316">
    <property type="entry name" value="ATP_P_PHORIBOSYLTR"/>
    <property type="match status" value="1"/>
</dbReference>
<comment type="catalytic activity">
    <reaction evidence="1 11">
        <text>1-(5-phospho-beta-D-ribosyl)-ATP + diphosphate = 5-phospho-alpha-D-ribose 1-diphosphate + ATP</text>
        <dbReference type="Rhea" id="RHEA:18473"/>
        <dbReference type="ChEBI" id="CHEBI:30616"/>
        <dbReference type="ChEBI" id="CHEBI:33019"/>
        <dbReference type="ChEBI" id="CHEBI:58017"/>
        <dbReference type="ChEBI" id="CHEBI:73183"/>
        <dbReference type="EC" id="2.4.2.17"/>
    </reaction>
</comment>
<dbReference type="InterPro" id="IPR020621">
    <property type="entry name" value="ATP-PRT_HisG_long"/>
</dbReference>
<evidence type="ECO:0000259" key="13">
    <source>
        <dbReference type="Pfam" id="PF08029"/>
    </source>
</evidence>
<dbReference type="NCBIfam" id="TIGR00070">
    <property type="entry name" value="hisG"/>
    <property type="match status" value="1"/>
</dbReference>
<feature type="domain" description="Histidine biosynthesis HisG C-terminal" evidence="13">
    <location>
        <begin position="215"/>
        <end position="286"/>
    </location>
</feature>
<dbReference type="InterPro" id="IPR013115">
    <property type="entry name" value="HisG_C"/>
</dbReference>
<keyword evidence="9 11" id="KW-0368">Histidine biosynthesis</keyword>
<dbReference type="SUPFAM" id="SSF53850">
    <property type="entry name" value="Periplasmic binding protein-like II"/>
    <property type="match status" value="1"/>
</dbReference>
<dbReference type="Gene3D" id="3.40.190.10">
    <property type="entry name" value="Periplasmic binding protein-like II"/>
    <property type="match status" value="2"/>
</dbReference>
<evidence type="ECO:0000313" key="15">
    <source>
        <dbReference type="Proteomes" id="UP000477750"/>
    </source>
</evidence>
<evidence type="ECO:0000256" key="5">
    <source>
        <dbReference type="ARBA" id="ARBA00020998"/>
    </source>
</evidence>
<dbReference type="SUPFAM" id="SSF54913">
    <property type="entry name" value="GlnB-like"/>
    <property type="match status" value="1"/>
</dbReference>
<gene>
    <name evidence="11" type="primary">hisG</name>
    <name evidence="14" type="ORF">GFD30_11135</name>
</gene>
<reference evidence="14 15" key="1">
    <citation type="submission" date="2019-10" db="EMBL/GenBank/DDBJ databases">
        <title>Glycomyces albidus sp. nov., a novel actinomycete isolated from rhizosphere soil of wheat (Triticum aestivum L.).</title>
        <authorList>
            <person name="Qian L."/>
        </authorList>
    </citation>
    <scope>NUCLEOTIDE SEQUENCE [LARGE SCALE GENOMIC DNA]</scope>
    <source>
        <strain evidence="14 15">NEAU-7082</strain>
    </source>
</reference>
<dbReference type="GO" id="GO:0005524">
    <property type="term" value="F:ATP binding"/>
    <property type="evidence" value="ECO:0007669"/>
    <property type="project" value="UniProtKB-KW"/>
</dbReference>
<evidence type="ECO:0000256" key="4">
    <source>
        <dbReference type="ARBA" id="ARBA00011946"/>
    </source>
</evidence>
<dbReference type="UniPathway" id="UPA00031">
    <property type="reaction ID" value="UER00006"/>
</dbReference>
<evidence type="ECO:0000313" key="14">
    <source>
        <dbReference type="EMBL" id="MQM26120.1"/>
    </source>
</evidence>
<keyword evidence="11" id="KW-0067">ATP-binding</keyword>
<dbReference type="InterPro" id="IPR001348">
    <property type="entry name" value="ATP_PRibTrfase_HisG"/>
</dbReference>
<name>A0A6L5G913_9ACTN</name>
<dbReference type="PANTHER" id="PTHR21403:SF8">
    <property type="entry name" value="ATP PHOSPHORIBOSYLTRANSFERASE"/>
    <property type="match status" value="1"/>
</dbReference>
<feature type="domain" description="ATP phosphoribosyltransferase catalytic" evidence="12">
    <location>
        <begin position="49"/>
        <end position="210"/>
    </location>
</feature>
<dbReference type="Pfam" id="PF08029">
    <property type="entry name" value="HisG_C"/>
    <property type="match status" value="1"/>
</dbReference>
<evidence type="ECO:0000259" key="12">
    <source>
        <dbReference type="Pfam" id="PF01634"/>
    </source>
</evidence>
<evidence type="ECO:0000256" key="3">
    <source>
        <dbReference type="ARBA" id="ARBA00007955"/>
    </source>
</evidence>
<evidence type="ECO:0000256" key="6">
    <source>
        <dbReference type="ARBA" id="ARBA00022605"/>
    </source>
</evidence>
<evidence type="ECO:0000256" key="7">
    <source>
        <dbReference type="ARBA" id="ARBA00022676"/>
    </source>
</evidence>
<keyword evidence="11" id="KW-0460">Magnesium</keyword>
<evidence type="ECO:0000256" key="11">
    <source>
        <dbReference type="HAMAP-Rule" id="MF_00079"/>
    </source>
</evidence>
<dbReference type="GO" id="GO:0000287">
    <property type="term" value="F:magnesium ion binding"/>
    <property type="evidence" value="ECO:0007669"/>
    <property type="project" value="UniProtKB-UniRule"/>
</dbReference>
<evidence type="ECO:0000256" key="2">
    <source>
        <dbReference type="ARBA" id="ARBA00004667"/>
    </source>
</evidence>
<comment type="caution">
    <text evidence="14">The sequence shown here is derived from an EMBL/GenBank/DDBJ whole genome shotgun (WGS) entry which is preliminary data.</text>
</comment>
<keyword evidence="11" id="KW-0547">Nucleotide-binding</keyword>
<dbReference type="Gene3D" id="3.30.70.120">
    <property type="match status" value="1"/>
</dbReference>
<evidence type="ECO:0000256" key="8">
    <source>
        <dbReference type="ARBA" id="ARBA00022679"/>
    </source>
</evidence>
<dbReference type="InterPro" id="IPR015867">
    <property type="entry name" value="N-reg_PII/ATP_PRibTrfase_C"/>
</dbReference>
<dbReference type="GO" id="GO:0003879">
    <property type="term" value="F:ATP phosphoribosyltransferase activity"/>
    <property type="evidence" value="ECO:0007669"/>
    <property type="project" value="UniProtKB-UniRule"/>
</dbReference>
<proteinExistence type="inferred from homology"/>
<comment type="cofactor">
    <cofactor evidence="11">
        <name>Mg(2+)</name>
        <dbReference type="ChEBI" id="CHEBI:18420"/>
    </cofactor>
</comment>
<dbReference type="HAMAP" id="MF_00079">
    <property type="entry name" value="HisG_Long"/>
    <property type="match status" value="1"/>
</dbReference>
<dbReference type="NCBIfam" id="TIGR03455">
    <property type="entry name" value="HisG_C-term"/>
    <property type="match status" value="1"/>
</dbReference>
<dbReference type="GO" id="GO:0000105">
    <property type="term" value="P:L-histidine biosynthetic process"/>
    <property type="evidence" value="ECO:0007669"/>
    <property type="project" value="UniProtKB-UniRule"/>
</dbReference>
<keyword evidence="11" id="KW-0963">Cytoplasm</keyword>
<sequence length="290" mass="30765">MLRIAVPNKGALSQGATDMLTEAGYRQRRSSRDLQSVDADNGVEFFYLRPGDIATYVASGDLDLGITGRDLAVNSGAEVEEVLALGFGRSTFRYAGRPGEIDSVAGLDGKRIATSYPGVVQRDLDAHGVKTAIVELAGAVENAIALGVADAIADVVETGTTLKQAGLAVFGDPIMHSEAVLVRKTGNGDSATEAGQATERAVEQLLRRLRGVLVARSYVMLAYDVRAELLEAAVELTPGIESPTISPLHREGWVAVQSMTERADLHRVMDALYELGARGILASNIDACRL</sequence>
<dbReference type="PANTHER" id="PTHR21403">
    <property type="entry name" value="ATP PHOSPHORIBOSYLTRANSFERASE ATP-PRTASE"/>
    <property type="match status" value="1"/>
</dbReference>
<dbReference type="RefSeq" id="WP_153025290.1">
    <property type="nucleotide sequence ID" value="NZ_WIAO01000011.1"/>
</dbReference>
<dbReference type="GO" id="GO:0005737">
    <property type="term" value="C:cytoplasm"/>
    <property type="evidence" value="ECO:0007669"/>
    <property type="project" value="UniProtKB-SubCell"/>
</dbReference>
<evidence type="ECO:0000256" key="10">
    <source>
        <dbReference type="ARBA" id="ARBA00024861"/>
    </source>
</evidence>
<comment type="similarity">
    <text evidence="3 11">Belongs to the ATP phosphoribosyltransferase family. Long subfamily.</text>
</comment>
<protein>
    <recommendedName>
        <fullName evidence="5 11">ATP phosphoribosyltransferase</fullName>
        <shortName evidence="11">ATP-PRT</shortName>
        <shortName evidence="11">ATP-PRTase</shortName>
        <ecNumber evidence="4 11">2.4.2.17</ecNumber>
    </recommendedName>
</protein>
<dbReference type="EMBL" id="WIAO01000011">
    <property type="protein sequence ID" value="MQM26120.1"/>
    <property type="molecule type" value="Genomic_DNA"/>
</dbReference>
<comment type="activity regulation">
    <text evidence="11">Feedback inhibited by histidine.</text>
</comment>
<keyword evidence="6 11" id="KW-0028">Amino-acid biosynthesis</keyword>
<dbReference type="CDD" id="cd13591">
    <property type="entry name" value="PBP2_HisGL1"/>
    <property type="match status" value="1"/>
</dbReference>
<evidence type="ECO:0000256" key="9">
    <source>
        <dbReference type="ARBA" id="ARBA00023102"/>
    </source>
</evidence>
<dbReference type="InterPro" id="IPR011322">
    <property type="entry name" value="N-reg_PII-like_a/b"/>
</dbReference>
<dbReference type="InterPro" id="IPR013820">
    <property type="entry name" value="ATP_PRibTrfase_cat"/>
</dbReference>
<comment type="pathway">
    <text evidence="2 11">Amino-acid biosynthesis; L-histidine biosynthesis; L-histidine from 5-phospho-alpha-D-ribose 1-diphosphate: step 1/9.</text>
</comment>
<comment type="function">
    <text evidence="10 11">Catalyzes the condensation of ATP and 5-phosphoribose 1-diphosphate to form N'-(5'-phosphoribosyl)-ATP (PR-ATP). Has a crucial role in the pathway because the rate of histidine biosynthesis seems to be controlled primarily by regulation of HisG enzymatic activity.</text>
</comment>
<evidence type="ECO:0000256" key="1">
    <source>
        <dbReference type="ARBA" id="ARBA00000915"/>
    </source>
</evidence>
<dbReference type="AlphaFoldDB" id="A0A6L5G913"/>
<organism evidence="14 15">
    <name type="scientific">Glycomyces albidus</name>
    <dbReference type="NCBI Taxonomy" id="2656774"/>
    <lineage>
        <taxon>Bacteria</taxon>
        <taxon>Bacillati</taxon>
        <taxon>Actinomycetota</taxon>
        <taxon>Actinomycetes</taxon>
        <taxon>Glycomycetales</taxon>
        <taxon>Glycomycetaceae</taxon>
        <taxon>Glycomyces</taxon>
    </lineage>
</organism>
<keyword evidence="8 11" id="KW-0808">Transferase</keyword>
<keyword evidence="15" id="KW-1185">Reference proteome</keyword>
<keyword evidence="11" id="KW-0479">Metal-binding</keyword>